<evidence type="ECO:0000313" key="2">
    <source>
        <dbReference type="EMBL" id="PTQ71239.1"/>
    </source>
</evidence>
<dbReference type="RefSeq" id="WP_107816725.1">
    <property type="nucleotide sequence ID" value="NZ_QAOH01000008.1"/>
</dbReference>
<feature type="transmembrane region" description="Helical" evidence="1">
    <location>
        <begin position="6"/>
        <end position="26"/>
    </location>
</feature>
<keyword evidence="1" id="KW-0472">Membrane</keyword>
<comment type="caution">
    <text evidence="2">The sequence shown here is derived from an EMBL/GenBank/DDBJ whole genome shotgun (WGS) entry which is preliminary data.</text>
</comment>
<dbReference type="EMBL" id="QAOH01000008">
    <property type="protein sequence ID" value="PTQ71239.1"/>
    <property type="molecule type" value="Genomic_DNA"/>
</dbReference>
<gene>
    <name evidence="2" type="ORF">C8N42_10811</name>
</gene>
<dbReference type="Proteomes" id="UP000244077">
    <property type="component" value="Unassembled WGS sequence"/>
</dbReference>
<keyword evidence="1" id="KW-0812">Transmembrane</keyword>
<keyword evidence="3" id="KW-1185">Reference proteome</keyword>
<organism evidence="2 3">
    <name type="scientific">Celeribacter persicus</name>
    <dbReference type="NCBI Taxonomy" id="1651082"/>
    <lineage>
        <taxon>Bacteria</taxon>
        <taxon>Pseudomonadati</taxon>
        <taxon>Pseudomonadota</taxon>
        <taxon>Alphaproteobacteria</taxon>
        <taxon>Rhodobacterales</taxon>
        <taxon>Roseobacteraceae</taxon>
        <taxon>Celeribacter</taxon>
    </lineage>
</organism>
<dbReference type="AlphaFoldDB" id="A0A2T5HI59"/>
<dbReference type="OrthoDB" id="7836441at2"/>
<feature type="transmembrane region" description="Helical" evidence="1">
    <location>
        <begin position="68"/>
        <end position="88"/>
    </location>
</feature>
<accession>A0A2T5HI59</accession>
<evidence type="ECO:0000313" key="3">
    <source>
        <dbReference type="Proteomes" id="UP000244077"/>
    </source>
</evidence>
<feature type="transmembrane region" description="Helical" evidence="1">
    <location>
        <begin position="38"/>
        <end position="62"/>
    </location>
</feature>
<name>A0A2T5HI59_9RHOB</name>
<reference evidence="2 3" key="1">
    <citation type="submission" date="2018-04" db="EMBL/GenBank/DDBJ databases">
        <title>Genomic Encyclopedia of Archaeal and Bacterial Type Strains, Phase II (KMG-II): from individual species to whole genera.</title>
        <authorList>
            <person name="Goeker M."/>
        </authorList>
    </citation>
    <scope>NUCLEOTIDE SEQUENCE [LARGE SCALE GENOMIC DNA]</scope>
    <source>
        <strain evidence="2 3">DSM 100434</strain>
    </source>
</reference>
<protein>
    <submittedName>
        <fullName evidence="2">Uncharacterized protein</fullName>
    </submittedName>
</protein>
<proteinExistence type="predicted"/>
<sequence length="256" mass="28489">MTDVMEYWFLFACLYVIVLVAVFSGHKDGQVAGSVFHRFIWLILIPLLGLMLALFGGIKVVLSPDEKLWQAIIAGSVIAAGWLTSAIFNELSKAQGKEERLRDYHKAIFAEIGNVLSTLSQDDGIETLTKMKQNSSFIPFVPKEHHDHIFDALVTDIDVLPRQTIDVIVAYYSVVKGISALAEDMRGEKFANLEQDRRILIYSDYLEMRKQALAYGEYALRLIKAYAEGGSVAADREIAAVKLSNRGADLSARSQG</sequence>
<evidence type="ECO:0000256" key="1">
    <source>
        <dbReference type="SAM" id="Phobius"/>
    </source>
</evidence>
<keyword evidence="1" id="KW-1133">Transmembrane helix</keyword>